<dbReference type="RefSeq" id="WP_378040084.1">
    <property type="nucleotide sequence ID" value="NZ_JBHLWH010000009.1"/>
</dbReference>
<keyword evidence="4 7" id="KW-0812">Transmembrane</keyword>
<keyword evidence="3" id="KW-1003">Cell membrane</keyword>
<sequence length="285" mass="30664">MAIDQSEAATSAAPPTTTAQAPARSARNGAGWGKRMWSLPGVLLLILAWELVPRLSGSGSFPPLSAVLSELGEQMTTGRFWTYVVSTMRTWAIGLVVATVVGVGLGFLLGTFPRVERYTRSMVEFLRPIPSVALIPAVILLFGTKFESGVVLITYAAVWPMLLQTLFGLNDLDSVAKDTASSYRFSRWGYMRHVQWPSLMPPLFTGVRLAASIALVLAITGEMVIGTVGLGQGITVAQTSGATSTVYALVLVSGLMGLAVNQLARVAEKRLLWWHPMIRNAAKEN</sequence>
<keyword evidence="11" id="KW-1185">Reference proteome</keyword>
<feature type="domain" description="ABC transmembrane type-1" evidence="9">
    <location>
        <begin position="84"/>
        <end position="264"/>
    </location>
</feature>
<dbReference type="EMBL" id="JBHLWH010000009">
    <property type="protein sequence ID" value="MFC0247409.1"/>
    <property type="molecule type" value="Genomic_DNA"/>
</dbReference>
<feature type="transmembrane region" description="Helical" evidence="7">
    <location>
        <begin position="36"/>
        <end position="52"/>
    </location>
</feature>
<comment type="subcellular location">
    <subcellularLocation>
        <location evidence="1 7">Cell membrane</location>
        <topology evidence="1 7">Multi-pass membrane protein</topology>
    </subcellularLocation>
</comment>
<evidence type="ECO:0000256" key="1">
    <source>
        <dbReference type="ARBA" id="ARBA00004651"/>
    </source>
</evidence>
<feature type="transmembrane region" description="Helical" evidence="7">
    <location>
        <begin position="149"/>
        <end position="169"/>
    </location>
</feature>
<protein>
    <submittedName>
        <fullName evidence="10">ABC transporter permease</fullName>
    </submittedName>
</protein>
<keyword evidence="6 7" id="KW-0472">Membrane</keyword>
<evidence type="ECO:0000256" key="3">
    <source>
        <dbReference type="ARBA" id="ARBA00022475"/>
    </source>
</evidence>
<dbReference type="Pfam" id="PF00528">
    <property type="entry name" value="BPD_transp_1"/>
    <property type="match status" value="1"/>
</dbReference>
<evidence type="ECO:0000256" key="8">
    <source>
        <dbReference type="SAM" id="MobiDB-lite"/>
    </source>
</evidence>
<dbReference type="InterPro" id="IPR000515">
    <property type="entry name" value="MetI-like"/>
</dbReference>
<proteinExistence type="inferred from homology"/>
<feature type="compositionally biased region" description="Low complexity" evidence="8">
    <location>
        <begin position="8"/>
        <end position="27"/>
    </location>
</feature>
<evidence type="ECO:0000256" key="6">
    <source>
        <dbReference type="ARBA" id="ARBA00023136"/>
    </source>
</evidence>
<comment type="similarity">
    <text evidence="7">Belongs to the binding-protein-dependent transport system permease family.</text>
</comment>
<dbReference type="CDD" id="cd06261">
    <property type="entry name" value="TM_PBP2"/>
    <property type="match status" value="1"/>
</dbReference>
<dbReference type="Gene3D" id="1.10.3720.10">
    <property type="entry name" value="MetI-like"/>
    <property type="match status" value="1"/>
</dbReference>
<dbReference type="InterPro" id="IPR035906">
    <property type="entry name" value="MetI-like_sf"/>
</dbReference>
<dbReference type="PANTHER" id="PTHR30151">
    <property type="entry name" value="ALKANE SULFONATE ABC TRANSPORTER-RELATED, MEMBRANE SUBUNIT"/>
    <property type="match status" value="1"/>
</dbReference>
<comment type="caution">
    <text evidence="10">The sequence shown here is derived from an EMBL/GenBank/DDBJ whole genome shotgun (WGS) entry which is preliminary data.</text>
</comment>
<dbReference type="Proteomes" id="UP001589766">
    <property type="component" value="Unassembled WGS sequence"/>
</dbReference>
<evidence type="ECO:0000256" key="2">
    <source>
        <dbReference type="ARBA" id="ARBA00022448"/>
    </source>
</evidence>
<accession>A0ABV6F253</accession>
<feature type="transmembrane region" description="Helical" evidence="7">
    <location>
        <begin position="91"/>
        <end position="113"/>
    </location>
</feature>
<dbReference type="SUPFAM" id="SSF161098">
    <property type="entry name" value="MetI-like"/>
    <property type="match status" value="1"/>
</dbReference>
<organism evidence="10 11">
    <name type="scientific">Citricoccus parietis</name>
    <dbReference type="NCBI Taxonomy" id="592307"/>
    <lineage>
        <taxon>Bacteria</taxon>
        <taxon>Bacillati</taxon>
        <taxon>Actinomycetota</taxon>
        <taxon>Actinomycetes</taxon>
        <taxon>Micrococcales</taxon>
        <taxon>Micrococcaceae</taxon>
        <taxon>Citricoccus</taxon>
    </lineage>
</organism>
<keyword evidence="5 7" id="KW-1133">Transmembrane helix</keyword>
<dbReference type="PANTHER" id="PTHR30151:SF0">
    <property type="entry name" value="ABC TRANSPORTER PERMEASE PROTEIN MJ0413-RELATED"/>
    <property type="match status" value="1"/>
</dbReference>
<feature type="transmembrane region" description="Helical" evidence="7">
    <location>
        <begin position="209"/>
        <end position="234"/>
    </location>
</feature>
<feature type="transmembrane region" description="Helical" evidence="7">
    <location>
        <begin position="246"/>
        <end position="264"/>
    </location>
</feature>
<gene>
    <name evidence="10" type="ORF">ACFFIO_02725</name>
</gene>
<name>A0ABV6F253_9MICC</name>
<evidence type="ECO:0000313" key="10">
    <source>
        <dbReference type="EMBL" id="MFC0247409.1"/>
    </source>
</evidence>
<evidence type="ECO:0000256" key="7">
    <source>
        <dbReference type="RuleBase" id="RU363032"/>
    </source>
</evidence>
<evidence type="ECO:0000256" key="4">
    <source>
        <dbReference type="ARBA" id="ARBA00022692"/>
    </source>
</evidence>
<feature type="region of interest" description="Disordered" evidence="8">
    <location>
        <begin position="1"/>
        <end position="29"/>
    </location>
</feature>
<reference evidence="10 11" key="1">
    <citation type="submission" date="2024-09" db="EMBL/GenBank/DDBJ databases">
        <authorList>
            <person name="Sun Q."/>
            <person name="Mori K."/>
        </authorList>
    </citation>
    <scope>NUCLEOTIDE SEQUENCE [LARGE SCALE GENOMIC DNA]</scope>
    <source>
        <strain evidence="10 11">CCM 7609</strain>
    </source>
</reference>
<keyword evidence="2 7" id="KW-0813">Transport</keyword>
<evidence type="ECO:0000259" key="9">
    <source>
        <dbReference type="PROSITE" id="PS50928"/>
    </source>
</evidence>
<evidence type="ECO:0000256" key="5">
    <source>
        <dbReference type="ARBA" id="ARBA00022989"/>
    </source>
</evidence>
<dbReference type="PROSITE" id="PS50928">
    <property type="entry name" value="ABC_TM1"/>
    <property type="match status" value="1"/>
</dbReference>
<feature type="transmembrane region" description="Helical" evidence="7">
    <location>
        <begin position="125"/>
        <end position="143"/>
    </location>
</feature>
<evidence type="ECO:0000313" key="11">
    <source>
        <dbReference type="Proteomes" id="UP001589766"/>
    </source>
</evidence>